<dbReference type="Pfam" id="PF25597">
    <property type="entry name" value="SH3_retrovirus"/>
    <property type="match status" value="1"/>
</dbReference>
<proteinExistence type="predicted"/>
<evidence type="ECO:0000313" key="2">
    <source>
        <dbReference type="EMBL" id="RVX13559.1"/>
    </source>
</evidence>
<dbReference type="InterPro" id="IPR057670">
    <property type="entry name" value="SH3_retrovirus"/>
</dbReference>
<evidence type="ECO:0000313" key="3">
    <source>
        <dbReference type="Proteomes" id="UP000288805"/>
    </source>
</evidence>
<accession>A0A438JX96</accession>
<reference evidence="2 3" key="1">
    <citation type="journal article" date="2018" name="PLoS Genet.">
        <title>Population sequencing reveals clonal diversity and ancestral inbreeding in the grapevine cultivar Chardonnay.</title>
        <authorList>
            <person name="Roach M.J."/>
            <person name="Johnson D.L."/>
            <person name="Bohlmann J."/>
            <person name="van Vuuren H.J."/>
            <person name="Jones S.J."/>
            <person name="Pretorius I.S."/>
            <person name="Schmidt S.A."/>
            <person name="Borneman A.R."/>
        </authorList>
    </citation>
    <scope>NUCLEOTIDE SEQUENCE [LARGE SCALE GENOMIC DNA]</scope>
    <source>
        <strain evidence="3">cv. Chardonnay</strain>
        <tissue evidence="2">Leaf</tissue>
    </source>
</reference>
<comment type="caution">
    <text evidence="2">The sequence shown here is derived from an EMBL/GenBank/DDBJ whole genome shotgun (WGS) entry which is preliminary data.</text>
</comment>
<dbReference type="PANTHER" id="PTHR37610">
    <property type="entry name" value="CCHC-TYPE DOMAIN-CONTAINING PROTEIN"/>
    <property type="match status" value="1"/>
</dbReference>
<dbReference type="AlphaFoldDB" id="A0A438JX96"/>
<gene>
    <name evidence="2" type="ORF">CK203_021002</name>
</gene>
<sequence length="477" mass="54564">MSSNDPSKKHGGTLEVNLKTYARGTKWRVYNKIGFIDDSIPQPIADDLLYGAWNQCNSMVNSWILNSVAREIVDSLLYMFTIAEIWNDMHKRFHQTNAPWVFHVIKTLMALYQSALDLNTYYTRHKILWDELKEFQPISILMMDLLSPITKVFVLVVQEERQHAVNQGALPTVFLGYPLGYKGYKLLNLSTNTIFISRDVVFHDSFFLFTSIPQAVESPDLYFDRVLPWRVPNVAPSSNSIDLSVDSTTTITTLCSQNLDSSCSSRVLKPYSYFKDFHCYSVSYNNVPTTHLLSHVLSYDHLSSNHKAFVYAISSHSKPITYSQDAKVPEWNEVMMAELKALQRNGTWTLTALLAGHLGCQTCKTPMDVNVKLAQDDRELLDDPLQYRRIIGKLLYLTITRPDLCYVVNRLSQFLAKSRLKAFVDANWGTCPHSRKSISGYCVFSWRLIPFLEIQETTHNFEIISSSQGPFNGKCNL</sequence>
<name>A0A438JX96_VITVI</name>
<dbReference type="Proteomes" id="UP000288805">
    <property type="component" value="Unassembled WGS sequence"/>
</dbReference>
<protein>
    <recommendedName>
        <fullName evidence="1">Retroviral polymerase SH3-like domain-containing protein</fullName>
    </recommendedName>
</protein>
<evidence type="ECO:0000259" key="1">
    <source>
        <dbReference type="Pfam" id="PF25597"/>
    </source>
</evidence>
<organism evidence="2 3">
    <name type="scientific">Vitis vinifera</name>
    <name type="common">Grape</name>
    <dbReference type="NCBI Taxonomy" id="29760"/>
    <lineage>
        <taxon>Eukaryota</taxon>
        <taxon>Viridiplantae</taxon>
        <taxon>Streptophyta</taxon>
        <taxon>Embryophyta</taxon>
        <taxon>Tracheophyta</taxon>
        <taxon>Spermatophyta</taxon>
        <taxon>Magnoliopsida</taxon>
        <taxon>eudicotyledons</taxon>
        <taxon>Gunneridae</taxon>
        <taxon>Pentapetalae</taxon>
        <taxon>rosids</taxon>
        <taxon>Vitales</taxon>
        <taxon>Vitaceae</taxon>
        <taxon>Viteae</taxon>
        <taxon>Vitis</taxon>
    </lineage>
</organism>
<dbReference type="PANTHER" id="PTHR37610:SF97">
    <property type="entry name" value="RETROTRANSPOSON GAG DOMAIN-CONTAINING PROTEIN"/>
    <property type="match status" value="1"/>
</dbReference>
<feature type="domain" description="Retroviral polymerase SH3-like" evidence="1">
    <location>
        <begin position="151"/>
        <end position="209"/>
    </location>
</feature>
<dbReference type="EMBL" id="QGNW01000024">
    <property type="protein sequence ID" value="RVX13559.1"/>
    <property type="molecule type" value="Genomic_DNA"/>
</dbReference>